<reference evidence="2 3" key="1">
    <citation type="journal article" date="2015" name="Nature">
        <title>rRNA introns, odd ribosomes, and small enigmatic genomes across a large radiation of phyla.</title>
        <authorList>
            <person name="Brown C.T."/>
            <person name="Hug L.A."/>
            <person name="Thomas B.C."/>
            <person name="Sharon I."/>
            <person name="Castelle C.J."/>
            <person name="Singh A."/>
            <person name="Wilkins M.J."/>
            <person name="Williams K.H."/>
            <person name="Banfield J.F."/>
        </authorList>
    </citation>
    <scope>NUCLEOTIDE SEQUENCE [LARGE SCALE GENOMIC DNA]</scope>
</reference>
<sequence>MKSTFELIHGSITGREHRLIGRNNQDASHLVFDERHLVAVVCDGCGSGLSSECGARLGARLVVETLFRHARQVRVPEELSAAAGERILERTRLDVLAGIRILAGNLGPSLSEVVENFFLFTVIGVWLSPTSAIFFALGDGVIEINRERFELGPFPNNAPPYLAYSLFETMNERPPLRFQIIKTLPAEELQSFLLASDGLTDYLAAERLAVPDREELVGNLDKFYQDDKFYKNPDMLRRHLAIVNRSLTGGAGGRLADDTTMIVGRRRQEMP</sequence>
<comment type="caution">
    <text evidence="2">The sequence shown here is derived from an EMBL/GenBank/DDBJ whole genome shotgun (WGS) entry which is preliminary data.</text>
</comment>
<proteinExistence type="predicted"/>
<dbReference type="EMBL" id="LCKW01000029">
    <property type="protein sequence ID" value="KKU07462.1"/>
    <property type="molecule type" value="Genomic_DNA"/>
</dbReference>
<dbReference type="STRING" id="1618993.UX09_C0029G0001"/>
<accession>A0A0G1MHA9</accession>
<dbReference type="SUPFAM" id="SSF81606">
    <property type="entry name" value="PP2C-like"/>
    <property type="match status" value="1"/>
</dbReference>
<evidence type="ECO:0000313" key="2">
    <source>
        <dbReference type="EMBL" id="KKU07462.1"/>
    </source>
</evidence>
<feature type="domain" description="PPM-type phosphatase" evidence="1">
    <location>
        <begin position="13"/>
        <end position="220"/>
    </location>
</feature>
<dbReference type="InterPro" id="IPR036457">
    <property type="entry name" value="PPM-type-like_dom_sf"/>
</dbReference>
<evidence type="ECO:0000259" key="1">
    <source>
        <dbReference type="Pfam" id="PF13672"/>
    </source>
</evidence>
<dbReference type="Gene3D" id="3.60.40.10">
    <property type="entry name" value="PPM-type phosphatase domain"/>
    <property type="match status" value="1"/>
</dbReference>
<dbReference type="PATRIC" id="fig|1618993.3.peg.638"/>
<protein>
    <recommendedName>
        <fullName evidence="1">PPM-type phosphatase domain-containing protein</fullName>
    </recommendedName>
</protein>
<organism evidence="2 3">
    <name type="scientific">Candidatus Uhrbacteria bacterium GW2011_GWE2_45_35</name>
    <dbReference type="NCBI Taxonomy" id="1618993"/>
    <lineage>
        <taxon>Bacteria</taxon>
        <taxon>Candidatus Uhriibacteriota</taxon>
    </lineage>
</organism>
<dbReference type="Proteomes" id="UP000034354">
    <property type="component" value="Unassembled WGS sequence"/>
</dbReference>
<dbReference type="AlphaFoldDB" id="A0A0G1MHA9"/>
<dbReference type="InterPro" id="IPR001932">
    <property type="entry name" value="PPM-type_phosphatase-like_dom"/>
</dbReference>
<name>A0A0G1MHA9_9BACT</name>
<gene>
    <name evidence="2" type="ORF">UX09_C0029G0001</name>
</gene>
<evidence type="ECO:0000313" key="3">
    <source>
        <dbReference type="Proteomes" id="UP000034354"/>
    </source>
</evidence>
<dbReference type="Pfam" id="PF13672">
    <property type="entry name" value="PP2C_2"/>
    <property type="match status" value="1"/>
</dbReference>